<dbReference type="Proteomes" id="UP000265515">
    <property type="component" value="Unassembled WGS sequence"/>
</dbReference>
<organism evidence="2 3">
    <name type="scientific">Chara braunii</name>
    <name type="common">Braun's stonewort</name>
    <dbReference type="NCBI Taxonomy" id="69332"/>
    <lineage>
        <taxon>Eukaryota</taxon>
        <taxon>Viridiplantae</taxon>
        <taxon>Streptophyta</taxon>
        <taxon>Charophyceae</taxon>
        <taxon>Charales</taxon>
        <taxon>Characeae</taxon>
        <taxon>Chara</taxon>
    </lineage>
</organism>
<dbReference type="AlphaFoldDB" id="A0A388M813"/>
<dbReference type="GO" id="GO:0019005">
    <property type="term" value="C:SCF ubiquitin ligase complex"/>
    <property type="evidence" value="ECO:0007669"/>
    <property type="project" value="TreeGrafter"/>
</dbReference>
<dbReference type="Gramene" id="GBG90701">
    <property type="protein sequence ID" value="GBG90701"/>
    <property type="gene ID" value="CBR_g51210"/>
</dbReference>
<dbReference type="SUPFAM" id="SSF52047">
    <property type="entry name" value="RNI-like"/>
    <property type="match status" value="2"/>
</dbReference>
<accession>A0A388M813</accession>
<evidence type="ECO:0000313" key="3">
    <source>
        <dbReference type="Proteomes" id="UP000265515"/>
    </source>
</evidence>
<keyword evidence="3" id="KW-1185">Reference proteome</keyword>
<dbReference type="EMBL" id="BFEA01000833">
    <property type="protein sequence ID" value="GBG90701.1"/>
    <property type="molecule type" value="Genomic_DNA"/>
</dbReference>
<dbReference type="Gene3D" id="3.80.10.10">
    <property type="entry name" value="Ribonuclease Inhibitor"/>
    <property type="match status" value="3"/>
</dbReference>
<feature type="region of interest" description="Disordered" evidence="1">
    <location>
        <begin position="539"/>
        <end position="559"/>
    </location>
</feature>
<dbReference type="InterPro" id="IPR032675">
    <property type="entry name" value="LRR_dom_sf"/>
</dbReference>
<name>A0A388M813_CHABU</name>
<sequence length="845" mass="91038">MNANSCWARPSKRATTIDDLSDECLCLTFEKLALSRRSMEFRSVSRVCKRWNTLAGFVSDRLDFGWCADFASQRLSADLCLSRVLVRFPNLVSLRIDEAGRSSLPPTQSLTDVAAKRAGSALAYTLRDLEIDGCAGLTVHGVVSLLLQCKALRRLRLRGLRLRCAKISRFCNDGVACGCSSSPVDDSLVQALADLRTLEDVSVTECSGLLSGRHVESILRSNKGIRRLTVELGCLRDARDVVVEESEGHPRLEKLRLFQLETSMAVAPPPLALPAALAVGGPNVPAAQALPPPAVGVQLPTPQLGTLPHPDFKGLGAFLPLIHCCAQSLTVLHLHGCLVNRDSMYSLMRACKQLSVLHVIGCRRVESPVVLVENDEGLERVGGGGAAGAAGAAAGAAAAAAAPPAGGAGLDSSLSNNASLLPFPELTCPALVELRGIRSGVVASLSGIARSCPSLERLCLRETPLPFPSYPRFGTRNGAFISDELRALAEGCSSLVDVEICPGRVDFEALMNLGERCRVLQRLTLANFVIQADEESEVAEREDAMSLEGRDGGDEGEGAGEVGKGFDEAAEGVAARRVAVERNGGVASSSGKAAPFVRLQELNLENCVFRPWWRVKALLSSTRSLSRLSVGDVCNGVLSVVAMHCPRLRYLDMCMGEGIGRRVVQDLTARCRLLTAVSISGGATCRLMGWLPDFVRILGTLSNGLERLKLTGFTQSRGLWEAIASSHSESLRELELHDGWIVDSRRHGRAGGTSVVVVNSDRPPSTSSRTADEEAYNYIPSPFYDKDIMQLVPGKFSKLRRLIISRVYSTVPSISWADLATLCPTIREFVYQPLSENDITDDWLR</sequence>
<dbReference type="PANTHER" id="PTHR13318:SF190">
    <property type="entry name" value="PARTNER OF PAIRED, ISOFORM B"/>
    <property type="match status" value="1"/>
</dbReference>
<gene>
    <name evidence="2" type="ORF">CBR_g51210</name>
</gene>
<proteinExistence type="predicted"/>
<evidence type="ECO:0000313" key="2">
    <source>
        <dbReference type="EMBL" id="GBG90701.1"/>
    </source>
</evidence>
<dbReference type="GO" id="GO:0031146">
    <property type="term" value="P:SCF-dependent proteasomal ubiquitin-dependent protein catabolic process"/>
    <property type="evidence" value="ECO:0007669"/>
    <property type="project" value="TreeGrafter"/>
</dbReference>
<comment type="caution">
    <text evidence="2">The sequence shown here is derived from an EMBL/GenBank/DDBJ whole genome shotgun (WGS) entry which is preliminary data.</text>
</comment>
<feature type="compositionally biased region" description="Basic and acidic residues" evidence="1">
    <location>
        <begin position="539"/>
        <end position="553"/>
    </location>
</feature>
<evidence type="ECO:0000256" key="1">
    <source>
        <dbReference type="SAM" id="MobiDB-lite"/>
    </source>
</evidence>
<protein>
    <recommendedName>
        <fullName evidence="4">F-box domain-containing protein</fullName>
    </recommendedName>
</protein>
<reference evidence="2 3" key="1">
    <citation type="journal article" date="2018" name="Cell">
        <title>The Chara Genome: Secondary Complexity and Implications for Plant Terrestrialization.</title>
        <authorList>
            <person name="Nishiyama T."/>
            <person name="Sakayama H."/>
            <person name="Vries J.D."/>
            <person name="Buschmann H."/>
            <person name="Saint-Marcoux D."/>
            <person name="Ullrich K.K."/>
            <person name="Haas F.B."/>
            <person name="Vanderstraeten L."/>
            <person name="Becker D."/>
            <person name="Lang D."/>
            <person name="Vosolsobe S."/>
            <person name="Rombauts S."/>
            <person name="Wilhelmsson P.K.I."/>
            <person name="Janitza P."/>
            <person name="Kern R."/>
            <person name="Heyl A."/>
            <person name="Rumpler F."/>
            <person name="Villalobos L.I.A.C."/>
            <person name="Clay J.M."/>
            <person name="Skokan R."/>
            <person name="Toyoda A."/>
            <person name="Suzuki Y."/>
            <person name="Kagoshima H."/>
            <person name="Schijlen E."/>
            <person name="Tajeshwar N."/>
            <person name="Catarino B."/>
            <person name="Hetherington A.J."/>
            <person name="Saltykova A."/>
            <person name="Bonnot C."/>
            <person name="Breuninger H."/>
            <person name="Symeonidi A."/>
            <person name="Radhakrishnan G.V."/>
            <person name="Van Nieuwerburgh F."/>
            <person name="Deforce D."/>
            <person name="Chang C."/>
            <person name="Karol K.G."/>
            <person name="Hedrich R."/>
            <person name="Ulvskov P."/>
            <person name="Glockner G."/>
            <person name="Delwiche C.F."/>
            <person name="Petrasek J."/>
            <person name="Van de Peer Y."/>
            <person name="Friml J."/>
            <person name="Beilby M."/>
            <person name="Dolan L."/>
            <person name="Kohara Y."/>
            <person name="Sugano S."/>
            <person name="Fujiyama A."/>
            <person name="Delaux P.-M."/>
            <person name="Quint M."/>
            <person name="TheiBen G."/>
            <person name="Hagemann M."/>
            <person name="Harholt J."/>
            <person name="Dunand C."/>
            <person name="Zachgo S."/>
            <person name="Langdale J."/>
            <person name="Maumus F."/>
            <person name="Straeten D.V.D."/>
            <person name="Gould S.B."/>
            <person name="Rensing S.A."/>
        </authorList>
    </citation>
    <scope>NUCLEOTIDE SEQUENCE [LARGE SCALE GENOMIC DNA]</scope>
    <source>
        <strain evidence="2 3">S276</strain>
    </source>
</reference>
<dbReference type="PANTHER" id="PTHR13318">
    <property type="entry name" value="PARTNER OF PAIRED, ISOFORM B-RELATED"/>
    <property type="match status" value="1"/>
</dbReference>
<evidence type="ECO:0008006" key="4">
    <source>
        <dbReference type="Google" id="ProtNLM"/>
    </source>
</evidence>